<keyword evidence="6 9" id="KW-1133">Transmembrane helix</keyword>
<name>A0A8C4SSH8_ERPCA</name>
<protein>
    <submittedName>
        <fullName evidence="10">Uncharacterized protein</fullName>
    </submittedName>
</protein>
<evidence type="ECO:0000313" key="10">
    <source>
        <dbReference type="Ensembl" id="ENSECRP00000020816.1"/>
    </source>
</evidence>
<evidence type="ECO:0000256" key="7">
    <source>
        <dbReference type="ARBA" id="ARBA00023034"/>
    </source>
</evidence>
<dbReference type="Ensembl" id="ENSECRT00000021270.1">
    <property type="protein sequence ID" value="ENSECRP00000020816.1"/>
    <property type="gene ID" value="ENSECRG00000014009.1"/>
</dbReference>
<reference evidence="10" key="3">
    <citation type="submission" date="2025-09" db="UniProtKB">
        <authorList>
            <consortium name="Ensembl"/>
        </authorList>
    </citation>
    <scope>IDENTIFICATION</scope>
</reference>
<evidence type="ECO:0000256" key="9">
    <source>
        <dbReference type="SAM" id="Phobius"/>
    </source>
</evidence>
<keyword evidence="5" id="KW-0735">Signal-anchor</keyword>
<dbReference type="AlphaFoldDB" id="A0A8C4SSH8"/>
<proteinExistence type="predicted"/>
<keyword evidence="7" id="KW-0333">Golgi apparatus</keyword>
<evidence type="ECO:0000256" key="6">
    <source>
        <dbReference type="ARBA" id="ARBA00022989"/>
    </source>
</evidence>
<dbReference type="GeneTree" id="ENSGT00390000014270"/>
<dbReference type="Proteomes" id="UP000694620">
    <property type="component" value="Chromosome 3"/>
</dbReference>
<evidence type="ECO:0000256" key="4">
    <source>
        <dbReference type="ARBA" id="ARBA00022692"/>
    </source>
</evidence>
<feature type="transmembrane region" description="Helical" evidence="9">
    <location>
        <begin position="97"/>
        <end position="120"/>
    </location>
</feature>
<dbReference type="PANTHER" id="PTHR35259">
    <property type="entry name" value="BOMBESIN RECEPTOR-ACTIVATED PROTEIN C6ORF89"/>
    <property type="match status" value="1"/>
</dbReference>
<dbReference type="InterPro" id="IPR038757">
    <property type="entry name" value="BRAP"/>
</dbReference>
<evidence type="ECO:0000256" key="5">
    <source>
        <dbReference type="ARBA" id="ARBA00022968"/>
    </source>
</evidence>
<evidence type="ECO:0000256" key="1">
    <source>
        <dbReference type="ARBA" id="ARBA00004323"/>
    </source>
</evidence>
<accession>A0A8C4SSH8</accession>
<dbReference type="GO" id="GO:0005730">
    <property type="term" value="C:nucleolus"/>
    <property type="evidence" value="ECO:0007669"/>
    <property type="project" value="TreeGrafter"/>
</dbReference>
<reference evidence="10" key="1">
    <citation type="submission" date="2021-06" db="EMBL/GenBank/DDBJ databases">
        <authorList>
            <consortium name="Wellcome Sanger Institute Data Sharing"/>
        </authorList>
    </citation>
    <scope>NUCLEOTIDE SEQUENCE [LARGE SCALE GENOMIC DNA]</scope>
</reference>
<sequence>MPYCILGSLNTEGVGPESIRRKILFFFRILDLCFRWEFENMGMAPSEPSIYDKLSESIDVLRQSGHRFGMSEKEIEKFILEVLETNVPRRDPPRFPILIAASKLFFILAFLLLTVLAFLYPQSSLQYGLPGHHSYNWSSPISHVRLLSLPIAKKYNLQEFHEWWSSSKKSHSEVPVNCSGCASVSAIHELTEKEGKLDCIIQGSQPVLFKGGQALSLTYEDMEQLYSKRNESMDLFVNENSSVVVVAETFPKEPVNFTIFWKTQLLNPTEVLQLLFPHADLRHFLNQEAVSIKRCLVLDGQEPNSQVLHIHRWLVIGKGFPSLKFLPHSGCYRQCRSFYVWLAPGDLVFADSRLWQMELFPSRGQNIVCDGSGF</sequence>
<keyword evidence="4 9" id="KW-0812">Transmembrane</keyword>
<keyword evidence="3" id="KW-0963">Cytoplasm</keyword>
<evidence type="ECO:0000256" key="3">
    <source>
        <dbReference type="ARBA" id="ARBA00022490"/>
    </source>
</evidence>
<evidence type="ECO:0000256" key="2">
    <source>
        <dbReference type="ARBA" id="ARBA00004496"/>
    </source>
</evidence>
<reference evidence="10" key="2">
    <citation type="submission" date="2025-08" db="UniProtKB">
        <authorList>
            <consortium name="Ensembl"/>
        </authorList>
    </citation>
    <scope>IDENTIFICATION</scope>
</reference>
<keyword evidence="8 9" id="KW-0472">Membrane</keyword>
<dbReference type="PANTHER" id="PTHR35259:SF1">
    <property type="entry name" value="BOMBESIN RECEPTOR-ACTIVATED PROTEIN C6ORF89"/>
    <property type="match status" value="1"/>
</dbReference>
<comment type="subcellular location">
    <subcellularLocation>
        <location evidence="2">Cytoplasm</location>
    </subcellularLocation>
    <subcellularLocation>
        <location evidence="1">Golgi apparatus membrane</location>
        <topology evidence="1">Single-pass type II membrane protein</topology>
    </subcellularLocation>
</comment>
<evidence type="ECO:0000313" key="11">
    <source>
        <dbReference type="Proteomes" id="UP000694620"/>
    </source>
</evidence>
<evidence type="ECO:0000256" key="8">
    <source>
        <dbReference type="ARBA" id="ARBA00023136"/>
    </source>
</evidence>
<keyword evidence="11" id="KW-1185">Reference proteome</keyword>
<organism evidence="10 11">
    <name type="scientific">Erpetoichthys calabaricus</name>
    <name type="common">Rope fish</name>
    <name type="synonym">Calamoichthys calabaricus</name>
    <dbReference type="NCBI Taxonomy" id="27687"/>
    <lineage>
        <taxon>Eukaryota</taxon>
        <taxon>Metazoa</taxon>
        <taxon>Chordata</taxon>
        <taxon>Craniata</taxon>
        <taxon>Vertebrata</taxon>
        <taxon>Euteleostomi</taxon>
        <taxon>Actinopterygii</taxon>
        <taxon>Polypteriformes</taxon>
        <taxon>Polypteridae</taxon>
        <taxon>Erpetoichthys</taxon>
    </lineage>
</organism>
<dbReference type="GO" id="GO:0000139">
    <property type="term" value="C:Golgi membrane"/>
    <property type="evidence" value="ECO:0007669"/>
    <property type="project" value="UniProtKB-SubCell"/>
</dbReference>